<keyword evidence="2" id="KW-1185">Reference proteome</keyword>
<evidence type="ECO:0000313" key="1">
    <source>
        <dbReference type="EMBL" id="KAJ2972426.1"/>
    </source>
</evidence>
<comment type="caution">
    <text evidence="1">The sequence shown here is derived from an EMBL/GenBank/DDBJ whole genome shotgun (WGS) entry which is preliminary data.</text>
</comment>
<proteinExistence type="predicted"/>
<protein>
    <submittedName>
        <fullName evidence="1">Uncharacterized protein</fullName>
    </submittedName>
</protein>
<name>A0ACC1N1C8_9APHY</name>
<evidence type="ECO:0000313" key="2">
    <source>
        <dbReference type="Proteomes" id="UP001144978"/>
    </source>
</evidence>
<sequence>MPGCLDPTHDTPVEVLHTVLLGVVKYAWHWTHTSWTPAQKIIYAQRLQATSVTGLSVHAIRASYIIQYANSLIGRQLKTLAQTTAFHVYDMLPQPRFKLWLAIGEMTSLIWFPEIHDKETYKNDLTIAIANVLDLFAENDPTKIVEKVKLHILSHGIEDVSRFGPLIGMCTEGFESFNGIFRNASVYSNHLAPSRDIAQQLADHEAHKHRLLGGFFMTTDGDWVQAGTRIRDFLRHHPLLRRLFGWTVDVPSQPGTFKLKCAGCEPFGWMWCSLVIPCDHGGRVGMTVS</sequence>
<dbReference type="EMBL" id="JANSHE010005153">
    <property type="protein sequence ID" value="KAJ2972426.1"/>
    <property type="molecule type" value="Genomic_DNA"/>
</dbReference>
<gene>
    <name evidence="1" type="ORF">NUW54_g12270</name>
</gene>
<organism evidence="1 2">
    <name type="scientific">Trametes sanguinea</name>
    <dbReference type="NCBI Taxonomy" id="158606"/>
    <lineage>
        <taxon>Eukaryota</taxon>
        <taxon>Fungi</taxon>
        <taxon>Dikarya</taxon>
        <taxon>Basidiomycota</taxon>
        <taxon>Agaricomycotina</taxon>
        <taxon>Agaricomycetes</taxon>
        <taxon>Polyporales</taxon>
        <taxon>Polyporaceae</taxon>
        <taxon>Trametes</taxon>
    </lineage>
</organism>
<dbReference type="Proteomes" id="UP001144978">
    <property type="component" value="Unassembled WGS sequence"/>
</dbReference>
<accession>A0ACC1N1C8</accession>
<reference evidence="1" key="1">
    <citation type="submission" date="2022-08" db="EMBL/GenBank/DDBJ databases">
        <title>Genome Sequence of Pycnoporus sanguineus.</title>
        <authorList>
            <person name="Buettner E."/>
        </authorList>
    </citation>
    <scope>NUCLEOTIDE SEQUENCE</scope>
    <source>
        <strain evidence="1">CG-C14</strain>
    </source>
</reference>